<evidence type="ECO:0000256" key="5">
    <source>
        <dbReference type="ARBA" id="ARBA00058118"/>
    </source>
</evidence>
<dbReference type="PANTHER" id="PTHR11645:SF49">
    <property type="entry name" value="PYRROLINE-5-CARBOXYLATE REDUCTASE 1"/>
    <property type="match status" value="1"/>
</dbReference>
<dbReference type="KEGG" id="aia:AWH56_013765"/>
<comment type="catalytic activity">
    <reaction evidence="6 9">
        <text>L-proline + NADP(+) = (S)-1-pyrroline-5-carboxylate + NADPH + 2 H(+)</text>
        <dbReference type="Rhea" id="RHEA:14109"/>
        <dbReference type="ChEBI" id="CHEBI:15378"/>
        <dbReference type="ChEBI" id="CHEBI:17388"/>
        <dbReference type="ChEBI" id="CHEBI:57783"/>
        <dbReference type="ChEBI" id="CHEBI:58349"/>
        <dbReference type="ChEBI" id="CHEBI:60039"/>
        <dbReference type="EC" id="1.5.1.2"/>
    </reaction>
</comment>
<evidence type="ECO:0000256" key="2">
    <source>
        <dbReference type="ARBA" id="ARBA00022650"/>
    </source>
</evidence>
<dbReference type="InterPro" id="IPR000304">
    <property type="entry name" value="Pyrroline-COOH_reductase"/>
</dbReference>
<reference evidence="13 14" key="3">
    <citation type="journal article" date="2019" name="Int. J. Syst. Evol. Microbiol.">
        <title>Anaerobacillus isosaccharinicus sp. nov., an alkaliphilic bacterium which degrades isosaccharinic acid.</title>
        <authorList>
            <person name="Bassil N.M."/>
            <person name="Lloyd J.R."/>
        </authorList>
    </citation>
    <scope>NUCLEOTIDE SEQUENCE [LARGE SCALE GENOMIC DNA]</scope>
    <source>
        <strain evidence="13 14">NB2006</strain>
    </source>
</reference>
<evidence type="ECO:0000313" key="13">
    <source>
        <dbReference type="EMBL" id="QOY33825.1"/>
    </source>
</evidence>
<sequence>MFTNETIAFIGAGSMAEAMVAGLLKNEIVASDQIIVTNKSNSERRNELQQKYGVVVTDDLNFAVKEASILILAIKPKDVTLVTAKLRGKLDKKQVVMSVLAGISTRFLEEELEMEVPVIRVMPNTSSMIGESATAITGGKYVAMPHIILAKKLLSAIGHVFVIAEDEMDVFTGVAGSGPAYFYKLIEHLQKAACDGGLNPDLAKDIAVQTIVGAAKMLAEPNTEAAVLRENITSPNGTTEAGLKALEAAGGCTAIEAAVKGAAHRSKELRTQFEAVTVR</sequence>
<feature type="domain" description="Pyrroline-5-carboxylate reductase catalytic N-terminal" evidence="10">
    <location>
        <begin position="6"/>
        <end position="102"/>
    </location>
</feature>
<dbReference type="InterPro" id="IPR028939">
    <property type="entry name" value="P5C_Rdtase_cat_N"/>
</dbReference>
<feature type="binding site" evidence="8">
    <location>
        <begin position="10"/>
        <end position="15"/>
    </location>
    <ligand>
        <name>NADP(+)</name>
        <dbReference type="ChEBI" id="CHEBI:58349"/>
    </ligand>
</feature>
<gene>
    <name evidence="6 13" type="primary">proC</name>
    <name evidence="13" type="ORF">AWH56_013765</name>
    <name evidence="12" type="ORF">AWH56_24765</name>
</gene>
<evidence type="ECO:0000259" key="10">
    <source>
        <dbReference type="Pfam" id="PF03807"/>
    </source>
</evidence>
<evidence type="ECO:0000256" key="6">
    <source>
        <dbReference type="HAMAP-Rule" id="MF_01925"/>
    </source>
</evidence>
<protein>
    <recommendedName>
        <fullName evidence="6 7">Pyrroline-5-carboxylate reductase</fullName>
        <shortName evidence="6">P5C reductase</shortName>
        <shortName evidence="6">P5CR</shortName>
        <ecNumber evidence="6 7">1.5.1.2</ecNumber>
    </recommendedName>
    <alternativeName>
        <fullName evidence="6">PCA reductase</fullName>
    </alternativeName>
</protein>
<evidence type="ECO:0000256" key="4">
    <source>
        <dbReference type="ARBA" id="ARBA00023002"/>
    </source>
</evidence>
<name>A0A1S2KTV9_9BACI</name>
<dbReference type="UniPathway" id="UPA00098">
    <property type="reaction ID" value="UER00361"/>
</dbReference>
<dbReference type="GO" id="GO:0005737">
    <property type="term" value="C:cytoplasm"/>
    <property type="evidence" value="ECO:0007669"/>
    <property type="project" value="UniProtKB-SubCell"/>
</dbReference>
<dbReference type="PIRSF" id="PIRSF000193">
    <property type="entry name" value="Pyrrol-5-carb_rd"/>
    <property type="match status" value="1"/>
</dbReference>
<dbReference type="InterPro" id="IPR036291">
    <property type="entry name" value="NAD(P)-bd_dom_sf"/>
</dbReference>
<dbReference type="AlphaFoldDB" id="A0A1S2KTV9"/>
<evidence type="ECO:0000256" key="7">
    <source>
        <dbReference type="NCBIfam" id="TIGR00112"/>
    </source>
</evidence>
<dbReference type="PROSITE" id="PS00521">
    <property type="entry name" value="P5CR"/>
    <property type="match status" value="1"/>
</dbReference>
<dbReference type="Pfam" id="PF03807">
    <property type="entry name" value="F420_oxidored"/>
    <property type="match status" value="1"/>
</dbReference>
<evidence type="ECO:0000256" key="9">
    <source>
        <dbReference type="RuleBase" id="RU003903"/>
    </source>
</evidence>
<keyword evidence="4 6" id="KW-0560">Oxidoreductase</keyword>
<dbReference type="EC" id="1.5.1.2" evidence="6 7"/>
<dbReference type="Gene3D" id="3.40.50.720">
    <property type="entry name" value="NAD(P)-binding Rossmann-like Domain"/>
    <property type="match status" value="1"/>
</dbReference>
<comment type="pathway">
    <text evidence="6 9">Amino-acid biosynthesis; L-proline biosynthesis; L-proline from L-glutamate 5-semialdehyde: step 1/1.</text>
</comment>
<dbReference type="SUPFAM" id="SSF51735">
    <property type="entry name" value="NAD(P)-binding Rossmann-fold domains"/>
    <property type="match status" value="1"/>
</dbReference>
<dbReference type="EMBL" id="LQXD01000211">
    <property type="protein sequence ID" value="OIJ03521.1"/>
    <property type="molecule type" value="Genomic_DNA"/>
</dbReference>
<dbReference type="Gene3D" id="1.10.3730.10">
    <property type="entry name" value="ProC C-terminal domain-like"/>
    <property type="match status" value="1"/>
</dbReference>
<dbReference type="Pfam" id="PF14748">
    <property type="entry name" value="P5CR_dimer"/>
    <property type="match status" value="1"/>
</dbReference>
<dbReference type="RefSeq" id="WP_071319586.1">
    <property type="nucleotide sequence ID" value="NZ_CP063356.2"/>
</dbReference>
<evidence type="ECO:0000313" key="12">
    <source>
        <dbReference type="EMBL" id="OIJ03521.1"/>
    </source>
</evidence>
<dbReference type="Proteomes" id="UP000180175">
    <property type="component" value="Chromosome"/>
</dbReference>
<comment type="similarity">
    <text evidence="1 6 9">Belongs to the pyrroline-5-carboxylate reductase family.</text>
</comment>
<dbReference type="HAMAP" id="MF_01925">
    <property type="entry name" value="P5C_reductase"/>
    <property type="match status" value="1"/>
</dbReference>
<dbReference type="SUPFAM" id="SSF48179">
    <property type="entry name" value="6-phosphogluconate dehydrogenase C-terminal domain-like"/>
    <property type="match status" value="1"/>
</dbReference>
<dbReference type="EMBL" id="CP063356">
    <property type="protein sequence ID" value="QOY33825.1"/>
    <property type="molecule type" value="Genomic_DNA"/>
</dbReference>
<organism evidence="12 14">
    <name type="scientific">Anaerobacillus isosaccharinicus</name>
    <dbReference type="NCBI Taxonomy" id="1532552"/>
    <lineage>
        <taxon>Bacteria</taxon>
        <taxon>Bacillati</taxon>
        <taxon>Bacillota</taxon>
        <taxon>Bacilli</taxon>
        <taxon>Bacillales</taxon>
        <taxon>Bacillaceae</taxon>
        <taxon>Anaerobacillus</taxon>
    </lineage>
</organism>
<dbReference type="PANTHER" id="PTHR11645">
    <property type="entry name" value="PYRROLINE-5-CARBOXYLATE REDUCTASE"/>
    <property type="match status" value="1"/>
</dbReference>
<proteinExistence type="inferred from homology"/>
<evidence type="ECO:0000256" key="1">
    <source>
        <dbReference type="ARBA" id="ARBA00005525"/>
    </source>
</evidence>
<keyword evidence="2 6" id="KW-0641">Proline biosynthesis</keyword>
<accession>A0A1S2KTV9</accession>
<evidence type="ECO:0000256" key="3">
    <source>
        <dbReference type="ARBA" id="ARBA00022857"/>
    </source>
</evidence>
<dbReference type="InterPro" id="IPR053790">
    <property type="entry name" value="P5CR-like_CS"/>
</dbReference>
<dbReference type="GO" id="GO:0004735">
    <property type="term" value="F:pyrroline-5-carboxylate reductase activity"/>
    <property type="evidence" value="ECO:0007669"/>
    <property type="project" value="UniProtKB-UniRule"/>
</dbReference>
<dbReference type="InterPro" id="IPR008927">
    <property type="entry name" value="6-PGluconate_DH-like_C_sf"/>
</dbReference>
<keyword evidence="6 9" id="KW-0028">Amino-acid biosynthesis</keyword>
<reference evidence="12 14" key="1">
    <citation type="submission" date="2016-10" db="EMBL/GenBank/DDBJ databases">
        <title>Draft genome sequences of four alkaliphilic bacteria belonging to the Anaerobacillus genus.</title>
        <authorList>
            <person name="Bassil N.M."/>
            <person name="Lloyd J.R."/>
        </authorList>
    </citation>
    <scope>NUCLEOTIDE SEQUENCE [LARGE SCALE GENOMIC DNA]</scope>
    <source>
        <strain evidence="12 14">NB2006</strain>
    </source>
</reference>
<keyword evidence="14" id="KW-1185">Reference proteome</keyword>
<evidence type="ECO:0000259" key="11">
    <source>
        <dbReference type="Pfam" id="PF14748"/>
    </source>
</evidence>
<evidence type="ECO:0000313" key="14">
    <source>
        <dbReference type="Proteomes" id="UP000180175"/>
    </source>
</evidence>
<evidence type="ECO:0000256" key="8">
    <source>
        <dbReference type="PIRSR" id="PIRSR000193-1"/>
    </source>
</evidence>
<keyword evidence="3 6" id="KW-0521">NADP</keyword>
<comment type="function">
    <text evidence="5 6">Catalyzes the reduction of 1-pyrroline-5-carboxylate (PCA) to L-proline.</text>
</comment>
<dbReference type="NCBIfam" id="TIGR00112">
    <property type="entry name" value="proC"/>
    <property type="match status" value="1"/>
</dbReference>
<reference evidence="13 14" key="2">
    <citation type="journal article" date="2017" name="Genome Announc.">
        <title>Draft Genome Sequences of Four Alkaliphilic Bacteria Belonging to the Anaerobacillus Genus.</title>
        <authorList>
            <person name="Bassil N.M."/>
            <person name="Lloyd J.R."/>
        </authorList>
    </citation>
    <scope>NUCLEOTIDE SEQUENCE [LARGE SCALE GENOMIC DNA]</scope>
    <source>
        <strain evidence="13 14">NB2006</strain>
    </source>
</reference>
<reference evidence="13" key="4">
    <citation type="submission" date="2020-10" db="EMBL/GenBank/DDBJ databases">
        <authorList>
            <person name="Bassil N.M."/>
            <person name="Lloyd J.R."/>
        </authorList>
    </citation>
    <scope>NUCLEOTIDE SEQUENCE</scope>
    <source>
        <strain evidence="13">NB2006</strain>
    </source>
</reference>
<comment type="catalytic activity">
    <reaction evidence="6">
        <text>L-proline + NAD(+) = (S)-1-pyrroline-5-carboxylate + NADH + 2 H(+)</text>
        <dbReference type="Rhea" id="RHEA:14105"/>
        <dbReference type="ChEBI" id="CHEBI:15378"/>
        <dbReference type="ChEBI" id="CHEBI:17388"/>
        <dbReference type="ChEBI" id="CHEBI:57540"/>
        <dbReference type="ChEBI" id="CHEBI:57945"/>
        <dbReference type="ChEBI" id="CHEBI:60039"/>
        <dbReference type="EC" id="1.5.1.2"/>
    </reaction>
</comment>
<dbReference type="OrthoDB" id="9805754at2"/>
<dbReference type="FunFam" id="1.10.3730.10:FF:000001">
    <property type="entry name" value="Pyrroline-5-carboxylate reductase"/>
    <property type="match status" value="1"/>
</dbReference>
<feature type="domain" description="Pyrroline-5-carboxylate reductase dimerisation" evidence="11">
    <location>
        <begin position="165"/>
        <end position="269"/>
    </location>
</feature>
<feature type="binding site" evidence="8">
    <location>
        <begin position="73"/>
        <end position="76"/>
    </location>
    <ligand>
        <name>NADP(+)</name>
        <dbReference type="ChEBI" id="CHEBI:58349"/>
    </ligand>
</feature>
<dbReference type="GO" id="GO:0055129">
    <property type="term" value="P:L-proline biosynthetic process"/>
    <property type="evidence" value="ECO:0007669"/>
    <property type="project" value="UniProtKB-UniRule"/>
</dbReference>
<dbReference type="InterPro" id="IPR029036">
    <property type="entry name" value="P5CR_dimer"/>
</dbReference>
<keyword evidence="6" id="KW-0963">Cytoplasm</keyword>
<comment type="subcellular location">
    <subcellularLocation>
        <location evidence="6">Cytoplasm</location>
    </subcellularLocation>
</comment>